<dbReference type="EMBL" id="JANCNS010000001">
    <property type="protein sequence ID" value="MCP9198305.1"/>
    <property type="molecule type" value="Genomic_DNA"/>
</dbReference>
<dbReference type="Proteomes" id="UP001155280">
    <property type="component" value="Unassembled WGS sequence"/>
</dbReference>
<organism evidence="4 5">
    <name type="scientific">Christiangramia oceanisediminis</name>
    <dbReference type="NCBI Taxonomy" id="2920386"/>
    <lineage>
        <taxon>Bacteria</taxon>
        <taxon>Pseudomonadati</taxon>
        <taxon>Bacteroidota</taxon>
        <taxon>Flavobacteriia</taxon>
        <taxon>Flavobacteriales</taxon>
        <taxon>Flavobacteriaceae</taxon>
        <taxon>Christiangramia</taxon>
    </lineage>
</organism>
<reference evidence="4" key="1">
    <citation type="submission" date="2022-07" db="EMBL/GenBank/DDBJ databases">
        <title>Gramela sediminis sp. nov., isolated from deep-sea sediment of the Indian Ocean.</title>
        <authorList>
            <person name="Shi H."/>
        </authorList>
    </citation>
    <scope>NUCLEOTIDE SEQUENCE</scope>
    <source>
        <strain evidence="4">GC03-9</strain>
    </source>
</reference>
<feature type="domain" description="NodB homology" evidence="3">
    <location>
        <begin position="57"/>
        <end position="314"/>
    </location>
</feature>
<gene>
    <name evidence="4" type="ORF">MKO06_00185</name>
</gene>
<name>A0A9X2I0B4_9FLAO</name>
<comment type="subcellular location">
    <subcellularLocation>
        <location evidence="1">Secreted</location>
    </subcellularLocation>
</comment>
<dbReference type="InterPro" id="IPR051398">
    <property type="entry name" value="Polysacch_Deacetylase"/>
</dbReference>
<keyword evidence="2" id="KW-0732">Signal</keyword>
<dbReference type="PANTHER" id="PTHR34216">
    <property type="match status" value="1"/>
</dbReference>
<dbReference type="PANTHER" id="PTHR34216:SF3">
    <property type="entry name" value="POLY-BETA-1,6-N-ACETYL-D-GLUCOSAMINE N-DEACETYLASE"/>
    <property type="match status" value="1"/>
</dbReference>
<accession>A0A9X2I0B4</accession>
<dbReference type="InterPro" id="IPR011330">
    <property type="entry name" value="Glyco_hydro/deAcase_b/a-brl"/>
</dbReference>
<dbReference type="GO" id="GO:0005576">
    <property type="term" value="C:extracellular region"/>
    <property type="evidence" value="ECO:0007669"/>
    <property type="project" value="UniProtKB-SubCell"/>
</dbReference>
<evidence type="ECO:0000256" key="1">
    <source>
        <dbReference type="ARBA" id="ARBA00004613"/>
    </source>
</evidence>
<dbReference type="PROSITE" id="PS51677">
    <property type="entry name" value="NODB"/>
    <property type="match status" value="1"/>
</dbReference>
<dbReference type="SUPFAM" id="SSF88713">
    <property type="entry name" value="Glycoside hydrolase/deacetylase"/>
    <property type="match status" value="1"/>
</dbReference>
<protein>
    <submittedName>
        <fullName evidence="4">Polysaccharide deacetylase family protein</fullName>
    </submittedName>
</protein>
<proteinExistence type="predicted"/>
<dbReference type="InterPro" id="IPR002509">
    <property type="entry name" value="NODB_dom"/>
</dbReference>
<dbReference type="RefSeq" id="WP_241550318.1">
    <property type="nucleotide sequence ID" value="NZ_JANCNS010000001.1"/>
</dbReference>
<keyword evidence="5" id="KW-1185">Reference proteome</keyword>
<sequence>MLAVANFHYIRHDFNADYPSIYGLSPKQFKDQLKELAKYGRFVSQAEVLEGIPENDKAILITFDDGLKEQFDLAKPILDELKIPFICFVNTSNFTERKVSLVHKIHLLRSKVPPSSLLNEIEKKSSICLDTEEVSKATAHYNYDSEEVATLKYLLNFKLGLKELKQFTDRLFENHFNESVVVDKLYMTSQQLQELWSNDNLGSHGHHHDPLGMLNLDEAQENLKNTQQFFEDEFGARARSFSYPYGSYEASKGLEKILQNAGFEVAFTMERALNRDTSGNRYLLGRYDCNDLPGGKANLFKTTTLFQDPDFSKW</sequence>
<dbReference type="Pfam" id="PF01522">
    <property type="entry name" value="Polysacc_deac_1"/>
    <property type="match status" value="2"/>
</dbReference>
<dbReference type="AlphaFoldDB" id="A0A9X2I0B4"/>
<evidence type="ECO:0000256" key="2">
    <source>
        <dbReference type="ARBA" id="ARBA00022729"/>
    </source>
</evidence>
<dbReference type="GO" id="GO:0005975">
    <property type="term" value="P:carbohydrate metabolic process"/>
    <property type="evidence" value="ECO:0007669"/>
    <property type="project" value="InterPro"/>
</dbReference>
<evidence type="ECO:0000313" key="5">
    <source>
        <dbReference type="Proteomes" id="UP001155280"/>
    </source>
</evidence>
<evidence type="ECO:0000259" key="3">
    <source>
        <dbReference type="PROSITE" id="PS51677"/>
    </source>
</evidence>
<dbReference type="Gene3D" id="3.20.20.370">
    <property type="entry name" value="Glycoside hydrolase/deacetylase"/>
    <property type="match status" value="1"/>
</dbReference>
<dbReference type="GO" id="GO:0016810">
    <property type="term" value="F:hydrolase activity, acting on carbon-nitrogen (but not peptide) bonds"/>
    <property type="evidence" value="ECO:0007669"/>
    <property type="project" value="InterPro"/>
</dbReference>
<evidence type="ECO:0000313" key="4">
    <source>
        <dbReference type="EMBL" id="MCP9198305.1"/>
    </source>
</evidence>
<comment type="caution">
    <text evidence="4">The sequence shown here is derived from an EMBL/GenBank/DDBJ whole genome shotgun (WGS) entry which is preliminary data.</text>
</comment>